<evidence type="ECO:0000256" key="4">
    <source>
        <dbReference type="PROSITE-ProRule" id="PRU00810"/>
    </source>
</evidence>
<comment type="caution">
    <text evidence="7">The sequence shown here is derived from an EMBL/GenBank/DDBJ whole genome shotgun (WGS) entry which is preliminary data.</text>
</comment>
<evidence type="ECO:0000256" key="2">
    <source>
        <dbReference type="ARBA" id="ARBA00022491"/>
    </source>
</evidence>
<dbReference type="InterPro" id="IPR036600">
    <property type="entry name" value="PAH_sf"/>
</dbReference>
<gene>
    <name evidence="7" type="ORF">M0812_09355</name>
</gene>
<dbReference type="Pfam" id="PF08295">
    <property type="entry name" value="Sin3_corepress"/>
    <property type="match status" value="1"/>
</dbReference>
<proteinExistence type="predicted"/>
<feature type="compositionally biased region" description="Basic and acidic residues" evidence="5">
    <location>
        <begin position="1"/>
        <end position="21"/>
    </location>
</feature>
<evidence type="ECO:0000259" key="6">
    <source>
        <dbReference type="SMART" id="SM00761"/>
    </source>
</evidence>
<feature type="region of interest" description="Disordered" evidence="5">
    <location>
        <begin position="221"/>
        <end position="292"/>
    </location>
</feature>
<evidence type="ECO:0000256" key="3">
    <source>
        <dbReference type="ARBA" id="ARBA00023242"/>
    </source>
</evidence>
<feature type="compositionally biased region" description="Basic and acidic residues" evidence="5">
    <location>
        <begin position="229"/>
        <end position="248"/>
    </location>
</feature>
<feature type="compositionally biased region" description="Low complexity" evidence="5">
    <location>
        <begin position="279"/>
        <end position="290"/>
    </location>
</feature>
<feature type="domain" description="Histone deacetylase interacting" evidence="6">
    <location>
        <begin position="490"/>
        <end position="590"/>
    </location>
</feature>
<evidence type="ECO:0000313" key="8">
    <source>
        <dbReference type="Proteomes" id="UP001146793"/>
    </source>
</evidence>
<dbReference type="Gene3D" id="1.20.1160.11">
    <property type="entry name" value="Paired amphipathic helix"/>
    <property type="match status" value="1"/>
</dbReference>
<evidence type="ECO:0000256" key="5">
    <source>
        <dbReference type="SAM" id="MobiDB-lite"/>
    </source>
</evidence>
<dbReference type="GO" id="GO:0000122">
    <property type="term" value="P:negative regulation of transcription by RNA polymerase II"/>
    <property type="evidence" value="ECO:0007669"/>
    <property type="project" value="TreeGrafter"/>
</dbReference>
<dbReference type="GO" id="GO:0003714">
    <property type="term" value="F:transcription corepressor activity"/>
    <property type="evidence" value="ECO:0007669"/>
    <property type="project" value="InterPro"/>
</dbReference>
<dbReference type="Proteomes" id="UP001146793">
    <property type="component" value="Unassembled WGS sequence"/>
</dbReference>
<evidence type="ECO:0000256" key="1">
    <source>
        <dbReference type="ARBA" id="ARBA00004123"/>
    </source>
</evidence>
<comment type="subcellular location">
    <subcellularLocation>
        <location evidence="1 4">Nucleus</location>
    </subcellularLocation>
</comment>
<dbReference type="SUPFAM" id="SSF47762">
    <property type="entry name" value="PAH2 domain"/>
    <property type="match status" value="1"/>
</dbReference>
<dbReference type="GO" id="GO:0000118">
    <property type="term" value="C:histone deacetylase complex"/>
    <property type="evidence" value="ECO:0007669"/>
    <property type="project" value="TreeGrafter"/>
</dbReference>
<evidence type="ECO:0000313" key="7">
    <source>
        <dbReference type="EMBL" id="KAJ3443512.1"/>
    </source>
</evidence>
<name>A0AAV7ZS86_9EUKA</name>
<accession>A0AAV7ZS86</accession>
<feature type="region of interest" description="Disordered" evidence="5">
    <location>
        <begin position="789"/>
        <end position="811"/>
    </location>
</feature>
<dbReference type="AlphaFoldDB" id="A0AAV7ZS86"/>
<dbReference type="InterPro" id="IPR039774">
    <property type="entry name" value="Sin3-like"/>
</dbReference>
<feature type="compositionally biased region" description="Low complexity" evidence="5">
    <location>
        <begin position="789"/>
        <end position="804"/>
    </location>
</feature>
<dbReference type="InterPro" id="IPR003822">
    <property type="entry name" value="PAH"/>
</dbReference>
<keyword evidence="2" id="KW-0678">Repressor</keyword>
<dbReference type="PROSITE" id="PS51477">
    <property type="entry name" value="PAH"/>
    <property type="match status" value="1"/>
</dbReference>
<sequence length="1233" mass="147861">MTNRKFQKESRNDSKQLHDEQNSELQGTGSKSINQQFSLRQEYQNLVLHSSINNGINFLISVQSLFKQDLKLMQQFTQLVNNFRLKKINDSETLQKIRGLFQNSELLAKFEEFLSQTKKDMKQTDNKAIKNEIKQPKSIEEVAVKFIGKIKKRFNIKSPTYQLFVSKLNTFQNHQISLDKMCSDVSDLFKDHVDLIESFKNFLPNSSDYHIYNGILQKKSNINNNNNNNDKHFNERLRDSDSEKDPKGEIQNYNEESDNLENILDSDDFDEDIIDSKENNNSNNNNKNQNMYYYPDNSQKHKYKHRNKTEEIKQEQISSDEFEMKNKEKHQYKFDTISEKEIRNHYKDSTANNLEREKEIEKDKEKRAWKKYEQREEFAGLTEEIDRIETANTINSLNLQEFPKEKELFAQMKQILPTENYNYILRILSLYTSSLLLKNDLLILIEPFIHPERYSKLYNDFKQLIYYGNLHYKNWQDQVLIPIRELDFTKLKSIKGSYKYLPKGYHSLKSSGKTELEKSVLNVKWISIATGHEYTTSPPQELNPHEETLFYLEDQRHAVDISIGKNNQILRIIEQLLRNIKTFSKEELKNFTAEPLLKNVHFLNRIYSLYGDDYELIMEGIKKNPMITLKILYQRFTEKDEKLKGILLKLNYIWSHKMNNNQNNYINYQNEMYRGKEGELLSKAHLLKKIHSKNFLKPNKLCGFEFKYSNNTIINYINDILLLSVKRYKYLQTIEGKILSYTDYLNISDYTEIQKLSIEETINQMIIGLITNFFNVFFNSWDLDKYQKKMNNNNNNNNNNSSNKKSQDDNSDDHYKIPKEKFMFVNDDFYIFFKLFQVLFKKISEIKNILNEKQEEIIRQLYLNEKYPNKKKIKNNYWKQSLLLNQLSANYSQDLFELFLHFFTQVLIGTIEENLFINECLVLFSYSSYKYLGLFRICGSIIQNLIHSYSNQKNREIANLYYYQQNFANDKSELNFLTHFKLLFPNQNFIYRIVLQKKINDQKNIDINEENEILKEILSGLSKQQLNIDMNENNKQSKQNLINKNNYNIFNKKKIKNNNLNNISNKQLDQGIKYLKSRKVTSKFDYFFSIEFIDKNEIETLKMVLSQQINFRKFIHSKYISQFNYFNNTITKRQIPFLWRNMKKTLYFSNKTQINSLFPNRNNNQNIRKSGIRKNIYNIEIKNSIVLQSFNYYPYYRYSKNTEDWFYRKNSLTRSQNYNIFLKNNLLKKHWIN</sequence>
<dbReference type="SMART" id="SM00761">
    <property type="entry name" value="HDAC_interact"/>
    <property type="match status" value="1"/>
</dbReference>
<dbReference type="Pfam" id="PF02671">
    <property type="entry name" value="PAH"/>
    <property type="match status" value="1"/>
</dbReference>
<dbReference type="GO" id="GO:0000785">
    <property type="term" value="C:chromatin"/>
    <property type="evidence" value="ECO:0007669"/>
    <property type="project" value="TreeGrafter"/>
</dbReference>
<reference evidence="7" key="1">
    <citation type="submission" date="2022-08" db="EMBL/GenBank/DDBJ databases">
        <title>Novel sulphate-reducing endosymbionts in the free-living metamonad Anaeramoeba.</title>
        <authorList>
            <person name="Jerlstrom-Hultqvist J."/>
            <person name="Cepicka I."/>
            <person name="Gallot-Lavallee L."/>
            <person name="Salas-Leiva D."/>
            <person name="Curtis B.A."/>
            <person name="Zahonova K."/>
            <person name="Pipaliya S."/>
            <person name="Dacks J."/>
            <person name="Roger A.J."/>
        </authorList>
    </citation>
    <scope>NUCLEOTIDE SEQUENCE</scope>
    <source>
        <strain evidence="7">Busselton2</strain>
    </source>
</reference>
<organism evidence="7 8">
    <name type="scientific">Anaeramoeba flamelloides</name>
    <dbReference type="NCBI Taxonomy" id="1746091"/>
    <lineage>
        <taxon>Eukaryota</taxon>
        <taxon>Metamonada</taxon>
        <taxon>Anaeramoebidae</taxon>
        <taxon>Anaeramoeba</taxon>
    </lineage>
</organism>
<dbReference type="PANTHER" id="PTHR12346:SF0">
    <property type="entry name" value="SIN3A, ISOFORM G"/>
    <property type="match status" value="1"/>
</dbReference>
<dbReference type="EMBL" id="JANTQA010000023">
    <property type="protein sequence ID" value="KAJ3443512.1"/>
    <property type="molecule type" value="Genomic_DNA"/>
</dbReference>
<protein>
    <submittedName>
        <fullName evidence="7">Sin3a isoform g</fullName>
    </submittedName>
</protein>
<dbReference type="InterPro" id="IPR013194">
    <property type="entry name" value="HDAC_interact_dom"/>
</dbReference>
<feature type="region of interest" description="Disordered" evidence="5">
    <location>
        <begin position="1"/>
        <end position="29"/>
    </location>
</feature>
<dbReference type="PANTHER" id="PTHR12346">
    <property type="entry name" value="SIN3B-RELATED"/>
    <property type="match status" value="1"/>
</dbReference>
<feature type="compositionally biased region" description="Acidic residues" evidence="5">
    <location>
        <begin position="255"/>
        <end position="273"/>
    </location>
</feature>
<keyword evidence="3 4" id="KW-0539">Nucleus</keyword>